<comment type="cofactor">
    <cofactor evidence="5">
        <name>heme</name>
        <dbReference type="ChEBI" id="CHEBI:30413"/>
    </cofactor>
</comment>
<dbReference type="InterPro" id="IPR050364">
    <property type="entry name" value="Cytochrome_P450_fung"/>
</dbReference>
<dbReference type="OMA" id="REMYITF"/>
<dbReference type="AlphaFoldDB" id="R7YUA0"/>
<name>R7YUA0_CONA1</name>
<sequence length="153" mass="17111">MSLPRVSVKDVVWQGATIPAGTTFLMNAWAADFDPGHFKSPQEFSPERFLDIPEGLGTQYFAFGAGSRMCTGSHLAYREMYITFVRMLIAFEVLPAADTSQRPILTGPLECNANPSGLSTEPKAFKIGFRVRDKACLKKWFEQTDTTTKHIER</sequence>
<evidence type="ECO:0000256" key="2">
    <source>
        <dbReference type="ARBA" id="ARBA00022723"/>
    </source>
</evidence>
<reference evidence="7" key="1">
    <citation type="submission" date="2012-06" db="EMBL/GenBank/DDBJ databases">
        <title>The genome sequence of Coniosporium apollinis CBS 100218.</title>
        <authorList>
            <consortium name="The Broad Institute Genome Sequencing Platform"/>
            <person name="Cuomo C."/>
            <person name="Gorbushina A."/>
            <person name="Noack S."/>
            <person name="Walker B."/>
            <person name="Young S.K."/>
            <person name="Zeng Q."/>
            <person name="Gargeya S."/>
            <person name="Fitzgerald M."/>
            <person name="Haas B."/>
            <person name="Abouelleil A."/>
            <person name="Alvarado L."/>
            <person name="Arachchi H.M."/>
            <person name="Berlin A.M."/>
            <person name="Chapman S.B."/>
            <person name="Goldberg J."/>
            <person name="Griggs A."/>
            <person name="Gujja S."/>
            <person name="Hansen M."/>
            <person name="Howarth C."/>
            <person name="Imamovic A."/>
            <person name="Larimer J."/>
            <person name="McCowan C."/>
            <person name="Montmayeur A."/>
            <person name="Murphy C."/>
            <person name="Neiman D."/>
            <person name="Pearson M."/>
            <person name="Priest M."/>
            <person name="Roberts A."/>
            <person name="Saif S."/>
            <person name="Shea T."/>
            <person name="Sisk P."/>
            <person name="Sykes S."/>
            <person name="Wortman J."/>
            <person name="Nusbaum C."/>
            <person name="Birren B."/>
        </authorList>
    </citation>
    <scope>NUCLEOTIDE SEQUENCE [LARGE SCALE GENOMIC DNA]</scope>
    <source>
        <strain evidence="7">CBS 100218</strain>
    </source>
</reference>
<feature type="binding site" description="axial binding residue" evidence="5">
    <location>
        <position position="70"/>
    </location>
    <ligand>
        <name>heme</name>
        <dbReference type="ChEBI" id="CHEBI:30413"/>
    </ligand>
    <ligandPart>
        <name>Fe</name>
        <dbReference type="ChEBI" id="CHEBI:18248"/>
    </ligandPart>
</feature>
<dbReference type="SUPFAM" id="SSF48264">
    <property type="entry name" value="Cytochrome P450"/>
    <property type="match status" value="1"/>
</dbReference>
<dbReference type="InterPro" id="IPR001128">
    <property type="entry name" value="Cyt_P450"/>
</dbReference>
<organism evidence="6 7">
    <name type="scientific">Coniosporium apollinis (strain CBS 100218)</name>
    <name type="common">Rock-inhabiting black yeast</name>
    <dbReference type="NCBI Taxonomy" id="1168221"/>
    <lineage>
        <taxon>Eukaryota</taxon>
        <taxon>Fungi</taxon>
        <taxon>Dikarya</taxon>
        <taxon>Ascomycota</taxon>
        <taxon>Pezizomycotina</taxon>
        <taxon>Dothideomycetes</taxon>
        <taxon>Dothideomycetes incertae sedis</taxon>
        <taxon>Coniosporium</taxon>
    </lineage>
</organism>
<dbReference type="PRINTS" id="PR00463">
    <property type="entry name" value="EP450I"/>
</dbReference>
<dbReference type="STRING" id="1168221.R7YUA0"/>
<keyword evidence="3" id="KW-0560">Oxidoreductase</keyword>
<dbReference type="GO" id="GO:0005506">
    <property type="term" value="F:iron ion binding"/>
    <property type="evidence" value="ECO:0007669"/>
    <property type="project" value="InterPro"/>
</dbReference>
<keyword evidence="2 5" id="KW-0479">Metal-binding</keyword>
<dbReference type="HOGENOM" id="CLU_001570_20_2_1"/>
<comment type="similarity">
    <text evidence="1">Belongs to the cytochrome P450 family.</text>
</comment>
<dbReference type="OrthoDB" id="1055148at2759"/>
<dbReference type="GO" id="GO:0016705">
    <property type="term" value="F:oxidoreductase activity, acting on paired donors, with incorporation or reduction of molecular oxygen"/>
    <property type="evidence" value="ECO:0007669"/>
    <property type="project" value="InterPro"/>
</dbReference>
<dbReference type="eggNOG" id="KOG0156">
    <property type="taxonomic scope" value="Eukaryota"/>
</dbReference>
<dbReference type="EMBL" id="JH767573">
    <property type="protein sequence ID" value="EON65389.1"/>
    <property type="molecule type" value="Genomic_DNA"/>
</dbReference>
<dbReference type="GO" id="GO:0004497">
    <property type="term" value="F:monooxygenase activity"/>
    <property type="evidence" value="ECO:0007669"/>
    <property type="project" value="InterPro"/>
</dbReference>
<evidence type="ECO:0008006" key="8">
    <source>
        <dbReference type="Google" id="ProtNLM"/>
    </source>
</evidence>
<dbReference type="InterPro" id="IPR002401">
    <property type="entry name" value="Cyt_P450_E_grp-I"/>
</dbReference>
<keyword evidence="4 5" id="KW-0408">Iron</keyword>
<evidence type="ECO:0000256" key="1">
    <source>
        <dbReference type="ARBA" id="ARBA00010617"/>
    </source>
</evidence>
<gene>
    <name evidence="6" type="ORF">W97_04627</name>
</gene>
<dbReference type="GeneID" id="19901938"/>
<proteinExistence type="inferred from homology"/>
<evidence type="ECO:0000256" key="5">
    <source>
        <dbReference type="PIRSR" id="PIRSR602401-1"/>
    </source>
</evidence>
<accession>R7YUA0</accession>
<evidence type="ECO:0000256" key="4">
    <source>
        <dbReference type="ARBA" id="ARBA00023004"/>
    </source>
</evidence>
<protein>
    <recommendedName>
        <fullName evidence="8">Cytochrome P450</fullName>
    </recommendedName>
</protein>
<dbReference type="PANTHER" id="PTHR46300">
    <property type="entry name" value="P450, PUTATIVE (EUROFUNG)-RELATED-RELATED"/>
    <property type="match status" value="1"/>
</dbReference>
<dbReference type="GO" id="GO:0020037">
    <property type="term" value="F:heme binding"/>
    <property type="evidence" value="ECO:0007669"/>
    <property type="project" value="InterPro"/>
</dbReference>
<dbReference type="RefSeq" id="XP_007780706.1">
    <property type="nucleotide sequence ID" value="XM_007782516.1"/>
</dbReference>
<evidence type="ECO:0000313" key="7">
    <source>
        <dbReference type="Proteomes" id="UP000016924"/>
    </source>
</evidence>
<dbReference type="Pfam" id="PF00067">
    <property type="entry name" value="p450"/>
    <property type="match status" value="1"/>
</dbReference>
<keyword evidence="5" id="KW-0349">Heme</keyword>
<dbReference type="Gene3D" id="1.10.630.10">
    <property type="entry name" value="Cytochrome P450"/>
    <property type="match status" value="1"/>
</dbReference>
<evidence type="ECO:0000313" key="6">
    <source>
        <dbReference type="EMBL" id="EON65389.1"/>
    </source>
</evidence>
<dbReference type="Proteomes" id="UP000016924">
    <property type="component" value="Unassembled WGS sequence"/>
</dbReference>
<evidence type="ECO:0000256" key="3">
    <source>
        <dbReference type="ARBA" id="ARBA00023002"/>
    </source>
</evidence>
<dbReference type="InterPro" id="IPR036396">
    <property type="entry name" value="Cyt_P450_sf"/>
</dbReference>
<keyword evidence="7" id="KW-1185">Reference proteome</keyword>